<gene>
    <name evidence="1" type="primary">ORF67</name>
</gene>
<name>A0A6M9U026_9VIRU</name>
<dbReference type="InterPro" id="IPR007703">
    <property type="entry name" value="PIF3"/>
</dbReference>
<dbReference type="Pfam" id="PF05006">
    <property type="entry name" value="PIF3"/>
    <property type="match status" value="1"/>
</dbReference>
<proteinExistence type="predicted"/>
<protein>
    <submittedName>
        <fullName evidence="1">Uncharacterized protein</fullName>
    </submittedName>
</protein>
<dbReference type="EMBL" id="MT496839">
    <property type="protein sequence ID" value="QKN22517.1"/>
    <property type="molecule type" value="Genomic_DNA"/>
</dbReference>
<sequence>MLLINVLFIIILSLLILFNYLPRIQTATTTTNNVDDLDMNIDIEIKPSALNDLCHQQKMPCYEKNDCTILCNNNINNIVEKFQPYDCKYNMCTVASQISEVDSATTTTEALQYPPGMSQKHLRHVSVSYKDQLFFKQAVSLNSDFWLDDGVTLSNGVCSHGVLTFVNNNNNNNTPNITDCVCAPDSYLGYFKNYKPHVPRCIEKNVAHLIDEFVLVGV</sequence>
<accession>A0A6M9U026</accession>
<reference evidence="1" key="1">
    <citation type="journal article" date="2021" name="Virus">
        <title>The discovery, distribution and diversity of DNA viruses associated with Drosophila melanogaster in Europe.</title>
        <authorList>
            <person name="Wallace M.A."/>
            <person name="Coffman K.A."/>
            <person name="Gilbert C."/>
            <person name="Ravindran S."/>
            <person name="Albery G.F."/>
            <person name="Abbott J."/>
            <person name="Argyridou E."/>
            <person name="Bellosta P."/>
            <person name="Betancourt A.J."/>
            <person name="Colinet H."/>
            <person name="Eric K."/>
            <person name="Glaser-Schmitt A."/>
            <person name="Grath S."/>
            <person name="Jelic M."/>
            <person name="Kankare M."/>
            <person name="Kozeretska I."/>
            <person name="Loeschcke V."/>
            <person name="Montchamp-Moreau C."/>
            <person name="Ometto L."/>
            <person name="Onder B.S."/>
            <person name="Orengo D.J."/>
            <person name="Parsch J."/>
            <person name="Pascual M."/>
            <person name="Patenkovic A."/>
            <person name="Puerma E."/>
            <person name="Ritchie M.G."/>
            <person name="Rota-Stabelli O."/>
            <person name="Schou M.F."/>
            <person name="Serga S.V."/>
            <person name="Stamenkovic-Radak M."/>
            <person name="Tanaskovic M."/>
            <person name="Veselinovic M.S."/>
            <person name="Vieira J."/>
            <person name="Vieira C.P."/>
            <person name="Kapun M."/>
            <person name="Flatt T."/>
            <person name="Gonzalez J."/>
            <person name="Staubach F."/>
            <person name="Obbard D.J."/>
        </authorList>
    </citation>
    <scope>NUCLEOTIDE SEQUENCE</scope>
    <source>
        <strain evidence="1">Filamentous_ES_Gim_15_30_pool</strain>
    </source>
</reference>
<organism evidence="1">
    <name type="scientific">Drosophila-associated filamentous virus</name>
    <dbReference type="NCBI Taxonomy" id="2743186"/>
    <lineage>
        <taxon>Viruses</taxon>
    </lineage>
</organism>
<evidence type="ECO:0000313" key="1">
    <source>
        <dbReference type="EMBL" id="QKN22517.1"/>
    </source>
</evidence>